<dbReference type="STRING" id="1095630.A0A2J6TQQ5"/>
<dbReference type="PANTHER" id="PTHR21310">
    <property type="entry name" value="AMINOGLYCOSIDE PHOSPHOTRANSFERASE-RELATED-RELATED"/>
    <property type="match status" value="1"/>
</dbReference>
<organism evidence="2 3">
    <name type="scientific">Hyaloscypha bicolor E</name>
    <dbReference type="NCBI Taxonomy" id="1095630"/>
    <lineage>
        <taxon>Eukaryota</taxon>
        <taxon>Fungi</taxon>
        <taxon>Dikarya</taxon>
        <taxon>Ascomycota</taxon>
        <taxon>Pezizomycotina</taxon>
        <taxon>Leotiomycetes</taxon>
        <taxon>Helotiales</taxon>
        <taxon>Hyaloscyphaceae</taxon>
        <taxon>Hyaloscypha</taxon>
        <taxon>Hyaloscypha bicolor</taxon>
    </lineage>
</organism>
<name>A0A2J6TQQ5_9HELO</name>
<gene>
    <name evidence="2" type="ORF">K444DRAFT_640289</name>
</gene>
<accession>A0A2J6TQQ5</accession>
<dbReference type="InterPro" id="IPR002575">
    <property type="entry name" value="Aminoglycoside_PTrfase"/>
</dbReference>
<dbReference type="SUPFAM" id="SSF56112">
    <property type="entry name" value="Protein kinase-like (PK-like)"/>
    <property type="match status" value="1"/>
</dbReference>
<dbReference type="Gene3D" id="3.90.1200.10">
    <property type="match status" value="1"/>
</dbReference>
<feature type="domain" description="Aminoglycoside phosphotransferase" evidence="1">
    <location>
        <begin position="268"/>
        <end position="299"/>
    </location>
</feature>
<keyword evidence="2" id="KW-0808">Transferase</keyword>
<dbReference type="EMBL" id="KZ613746">
    <property type="protein sequence ID" value="PMD65356.1"/>
    <property type="molecule type" value="Genomic_DNA"/>
</dbReference>
<dbReference type="PANTHER" id="PTHR21310:SF37">
    <property type="entry name" value="AMINOGLYCOSIDE PHOSPHOTRANSFERASE DOMAIN-CONTAINING PROTEIN"/>
    <property type="match status" value="1"/>
</dbReference>
<dbReference type="RefSeq" id="XP_024742260.1">
    <property type="nucleotide sequence ID" value="XM_024884480.1"/>
</dbReference>
<dbReference type="GO" id="GO:0016740">
    <property type="term" value="F:transferase activity"/>
    <property type="evidence" value="ECO:0007669"/>
    <property type="project" value="UniProtKB-KW"/>
</dbReference>
<dbReference type="InterPro" id="IPR051678">
    <property type="entry name" value="AGP_Transferase"/>
</dbReference>
<dbReference type="AlphaFoldDB" id="A0A2J6TQQ5"/>
<evidence type="ECO:0000313" key="2">
    <source>
        <dbReference type="EMBL" id="PMD65356.1"/>
    </source>
</evidence>
<dbReference type="OrthoDB" id="5412996at2759"/>
<dbReference type="InParanoid" id="A0A2J6TQQ5"/>
<dbReference type="Proteomes" id="UP000235371">
    <property type="component" value="Unassembled WGS sequence"/>
</dbReference>
<keyword evidence="3" id="KW-1185">Reference proteome</keyword>
<dbReference type="GeneID" id="36592557"/>
<reference evidence="2 3" key="1">
    <citation type="submission" date="2016-04" db="EMBL/GenBank/DDBJ databases">
        <title>A degradative enzymes factory behind the ericoid mycorrhizal symbiosis.</title>
        <authorList>
            <consortium name="DOE Joint Genome Institute"/>
            <person name="Martino E."/>
            <person name="Morin E."/>
            <person name="Grelet G."/>
            <person name="Kuo A."/>
            <person name="Kohler A."/>
            <person name="Daghino S."/>
            <person name="Barry K."/>
            <person name="Choi C."/>
            <person name="Cichocki N."/>
            <person name="Clum A."/>
            <person name="Copeland A."/>
            <person name="Hainaut M."/>
            <person name="Haridas S."/>
            <person name="Labutti K."/>
            <person name="Lindquist E."/>
            <person name="Lipzen A."/>
            <person name="Khouja H.-R."/>
            <person name="Murat C."/>
            <person name="Ohm R."/>
            <person name="Olson A."/>
            <person name="Spatafora J."/>
            <person name="Veneault-Fourrey C."/>
            <person name="Henrissat B."/>
            <person name="Grigoriev I."/>
            <person name="Martin F."/>
            <person name="Perotto S."/>
        </authorList>
    </citation>
    <scope>NUCLEOTIDE SEQUENCE [LARGE SCALE GENOMIC DNA]</scope>
    <source>
        <strain evidence="2 3">E</strain>
    </source>
</reference>
<evidence type="ECO:0000313" key="3">
    <source>
        <dbReference type="Proteomes" id="UP000235371"/>
    </source>
</evidence>
<dbReference type="InterPro" id="IPR011009">
    <property type="entry name" value="Kinase-like_dom_sf"/>
</dbReference>
<sequence length="448" mass="51562">MKHHMSYDYLASLFQQGVLREIGLFMKKHRGGVAIELCNPVAGAFNACLQMIFGDGGFSEEKIRKEVAIIRYIADKTSIPVPFVLHYGMEDEGPAGIGPFILMDYITHAHNLTAELNTPGLKREDRPILNPDIPQEKLRFAYSQIAGVLLQLSRPSFIQIGSLEEVEDGIWCVTGRPLTFNMNELVSVGNFPPSKLPATTFTTSTSYFSALADMHLVHLSTQRNDAITSTEDCQHTYVARHLFRRLISEGKFPSAPEQKQKPFKLFCDDLRPSNVLVDDDCRVVGVIDWEFTYATPAEYSYSPPWWLLIESPEKWPRGIADWVKTYEPRLKLFLEVLEEREDTMIRDEGLTEDQRLSAQMRESWENGDFWVSHAIRNSWAFDAIFWEKVNTNPRFFDKPGYEEGLKLLSLEERNGMGDFVRRKLEKSETRTLDDWDEEEVESNREGWI</sequence>
<proteinExistence type="predicted"/>
<protein>
    <submittedName>
        <fullName evidence="2">Phosphotransferase family protein</fullName>
    </submittedName>
</protein>
<dbReference type="Pfam" id="PF01636">
    <property type="entry name" value="APH"/>
    <property type="match status" value="1"/>
</dbReference>
<evidence type="ECO:0000259" key="1">
    <source>
        <dbReference type="Pfam" id="PF01636"/>
    </source>
</evidence>